<evidence type="ECO:0000313" key="1">
    <source>
        <dbReference type="EMBL" id="GAP64355.1"/>
    </source>
</evidence>
<reference evidence="2" key="2">
    <citation type="submission" date="2015-08" db="EMBL/GenBank/DDBJ databases">
        <title>Draft Genome Sequence of a Heterotrophic Facultative Anaerobic Bacterium Ardenticatena maritima Strain 110S.</title>
        <authorList>
            <person name="Kawaichi S."/>
            <person name="Yoshida T."/>
            <person name="Sako Y."/>
            <person name="Nakamura R."/>
        </authorList>
    </citation>
    <scope>NUCLEOTIDE SEQUENCE [LARGE SCALE GENOMIC DNA]</scope>
    <source>
        <strain evidence="2">110S</strain>
    </source>
</reference>
<dbReference type="InterPro" id="IPR013783">
    <property type="entry name" value="Ig-like_fold"/>
</dbReference>
<sequence>MPWPMFHRDAAHIGSLGRPAELVLPTDSLFLMIEEGQTRAEISFYLRNSGDYPLDWAIASKPTNVSVSLSSGTLPPHGQQVLSLTVDVSGYAPGTYTLGEILFSASYASTARQVALPLSTYIGKVYKSFVSVVSR</sequence>
<dbReference type="Proteomes" id="UP000037784">
    <property type="component" value="Unassembled WGS sequence"/>
</dbReference>
<reference evidence="1 2" key="1">
    <citation type="journal article" date="2015" name="Genome Announc.">
        <title>Draft Genome Sequence of a Heterotrophic Facultative Anaerobic Thermophilic Bacterium, Ardenticatena maritima Strain 110ST.</title>
        <authorList>
            <person name="Kawaichi S."/>
            <person name="Yoshida T."/>
            <person name="Sako Y."/>
            <person name="Nakamura R."/>
        </authorList>
    </citation>
    <scope>NUCLEOTIDE SEQUENCE [LARGE SCALE GENOMIC DNA]</scope>
    <source>
        <strain evidence="1 2">110S</strain>
    </source>
</reference>
<dbReference type="InParanoid" id="A0A0M8K992"/>
<proteinExistence type="predicted"/>
<evidence type="ECO:0000313" key="2">
    <source>
        <dbReference type="Proteomes" id="UP000037784"/>
    </source>
</evidence>
<comment type="caution">
    <text evidence="1">The sequence shown here is derived from an EMBL/GenBank/DDBJ whole genome shotgun (WGS) entry which is preliminary data.</text>
</comment>
<evidence type="ECO:0008006" key="3">
    <source>
        <dbReference type="Google" id="ProtNLM"/>
    </source>
</evidence>
<dbReference type="AlphaFoldDB" id="A0A0M8K992"/>
<accession>A0A0M8K992</accession>
<organism evidence="1 2">
    <name type="scientific">Ardenticatena maritima</name>
    <dbReference type="NCBI Taxonomy" id="872965"/>
    <lineage>
        <taxon>Bacteria</taxon>
        <taxon>Bacillati</taxon>
        <taxon>Chloroflexota</taxon>
        <taxon>Ardenticatenia</taxon>
        <taxon>Ardenticatenales</taxon>
        <taxon>Ardenticatenaceae</taxon>
        <taxon>Ardenticatena</taxon>
    </lineage>
</organism>
<dbReference type="EMBL" id="BBZA01000245">
    <property type="protein sequence ID" value="GAP64355.1"/>
    <property type="molecule type" value="Genomic_DNA"/>
</dbReference>
<protein>
    <recommendedName>
        <fullName evidence="3">Alpha-galactosidase NEW3 domain-containing protein</fullName>
    </recommendedName>
</protein>
<keyword evidence="2" id="KW-1185">Reference proteome</keyword>
<dbReference type="Gene3D" id="2.60.40.10">
    <property type="entry name" value="Immunoglobulins"/>
    <property type="match status" value="1"/>
</dbReference>
<gene>
    <name evidence="1" type="ORF">ARMA_2778</name>
</gene>
<name>A0A0M8K992_9CHLR</name>